<gene>
    <name evidence="1" type="ORF">HPB49_014702</name>
</gene>
<name>A0ACB8DPB5_DERSI</name>
<evidence type="ECO:0000313" key="1">
    <source>
        <dbReference type="EMBL" id="KAH7974382.1"/>
    </source>
</evidence>
<dbReference type="Proteomes" id="UP000821865">
    <property type="component" value="Chromosome 10"/>
</dbReference>
<protein>
    <submittedName>
        <fullName evidence="1">Uncharacterized protein</fullName>
    </submittedName>
</protein>
<sequence length="296" mass="33336">MKLFRLKKALQTLQDGYDEARGRLRAYGYSHVRALFKLPCRTSLQKYVGKSTGEVGITPLIKERLRLEREGLVVEPERMSSLIIDEMAIQQKVIYDRQVDKIFGLVDMGPGSEQDAMATPRGEQLSNITAEVMKLTEEAGFRIVRVVTDNHQTNVSLFKSVSDDGTLSHVVTHPVRVGLKLGGQQEEPLYATDDERLLWLEVDFINYIEDLQLSGSRSKQKITKETYEATLLTTRFRYVLIRGFNSDPVESFFSCLRQFNGGNDRVDARAAVFSVEKLLKVGILHAAKTANVSSSS</sequence>
<organism evidence="1 2">
    <name type="scientific">Dermacentor silvarum</name>
    <name type="common">Tick</name>
    <dbReference type="NCBI Taxonomy" id="543639"/>
    <lineage>
        <taxon>Eukaryota</taxon>
        <taxon>Metazoa</taxon>
        <taxon>Ecdysozoa</taxon>
        <taxon>Arthropoda</taxon>
        <taxon>Chelicerata</taxon>
        <taxon>Arachnida</taxon>
        <taxon>Acari</taxon>
        <taxon>Parasitiformes</taxon>
        <taxon>Ixodida</taxon>
        <taxon>Ixodoidea</taxon>
        <taxon>Ixodidae</taxon>
        <taxon>Rhipicephalinae</taxon>
        <taxon>Dermacentor</taxon>
    </lineage>
</organism>
<proteinExistence type="predicted"/>
<reference evidence="1" key="1">
    <citation type="submission" date="2020-05" db="EMBL/GenBank/DDBJ databases">
        <title>Large-scale comparative analyses of tick genomes elucidate their genetic diversity and vector capacities.</title>
        <authorList>
            <person name="Jia N."/>
            <person name="Wang J."/>
            <person name="Shi W."/>
            <person name="Du L."/>
            <person name="Sun Y."/>
            <person name="Zhan W."/>
            <person name="Jiang J."/>
            <person name="Wang Q."/>
            <person name="Zhang B."/>
            <person name="Ji P."/>
            <person name="Sakyi L.B."/>
            <person name="Cui X."/>
            <person name="Yuan T."/>
            <person name="Jiang B."/>
            <person name="Yang W."/>
            <person name="Lam T.T.-Y."/>
            <person name="Chang Q."/>
            <person name="Ding S."/>
            <person name="Wang X."/>
            <person name="Zhu J."/>
            <person name="Ruan X."/>
            <person name="Zhao L."/>
            <person name="Wei J."/>
            <person name="Que T."/>
            <person name="Du C."/>
            <person name="Cheng J."/>
            <person name="Dai P."/>
            <person name="Han X."/>
            <person name="Huang E."/>
            <person name="Gao Y."/>
            <person name="Liu J."/>
            <person name="Shao H."/>
            <person name="Ye R."/>
            <person name="Li L."/>
            <person name="Wei W."/>
            <person name="Wang X."/>
            <person name="Wang C."/>
            <person name="Yang T."/>
            <person name="Huo Q."/>
            <person name="Li W."/>
            <person name="Guo W."/>
            <person name="Chen H."/>
            <person name="Zhou L."/>
            <person name="Ni X."/>
            <person name="Tian J."/>
            <person name="Zhou Y."/>
            <person name="Sheng Y."/>
            <person name="Liu T."/>
            <person name="Pan Y."/>
            <person name="Xia L."/>
            <person name="Li J."/>
            <person name="Zhao F."/>
            <person name="Cao W."/>
        </authorList>
    </citation>
    <scope>NUCLEOTIDE SEQUENCE</scope>
    <source>
        <strain evidence="1">Dsil-2018</strain>
    </source>
</reference>
<keyword evidence="2" id="KW-1185">Reference proteome</keyword>
<comment type="caution">
    <text evidence="1">The sequence shown here is derived from an EMBL/GenBank/DDBJ whole genome shotgun (WGS) entry which is preliminary data.</text>
</comment>
<accession>A0ACB8DPB5</accession>
<dbReference type="EMBL" id="CM023479">
    <property type="protein sequence ID" value="KAH7974382.1"/>
    <property type="molecule type" value="Genomic_DNA"/>
</dbReference>
<evidence type="ECO:0000313" key="2">
    <source>
        <dbReference type="Proteomes" id="UP000821865"/>
    </source>
</evidence>